<protein>
    <submittedName>
        <fullName evidence="6">Cytidine deaminase-like protein</fullName>
    </submittedName>
</protein>
<keyword evidence="7" id="KW-1185">Reference proteome</keyword>
<evidence type="ECO:0000256" key="3">
    <source>
        <dbReference type="SAM" id="MobiDB-lite"/>
    </source>
</evidence>
<evidence type="ECO:0000256" key="2">
    <source>
        <dbReference type="ARBA" id="ARBA00038160"/>
    </source>
</evidence>
<dbReference type="SUPFAM" id="SSF53927">
    <property type="entry name" value="Cytidine deaminase-like"/>
    <property type="match status" value="1"/>
</dbReference>
<feature type="non-terminal residue" evidence="6">
    <location>
        <position position="1"/>
    </location>
</feature>
<feature type="region of interest" description="Disordered" evidence="3">
    <location>
        <begin position="404"/>
        <end position="445"/>
    </location>
</feature>
<dbReference type="PANTHER" id="PTHR11079">
    <property type="entry name" value="CYTOSINE DEAMINASE FAMILY MEMBER"/>
    <property type="match status" value="1"/>
</dbReference>
<evidence type="ECO:0000313" key="6">
    <source>
        <dbReference type="EMBL" id="KZS99624.1"/>
    </source>
</evidence>
<proteinExistence type="inferred from homology"/>
<dbReference type="InParanoid" id="A0A165ATC2"/>
<dbReference type="CDD" id="cd10540">
    <property type="entry name" value="SET_SpSet7-like"/>
    <property type="match status" value="1"/>
</dbReference>
<comment type="similarity">
    <text evidence="2">Belongs to the cytidine and deoxycytidylate deaminase family. ADAT3 subfamily.</text>
</comment>
<dbReference type="PANTHER" id="PTHR11079:SF156">
    <property type="entry name" value="INACTIVE TRNA-SPECIFIC ADENOSINE DEAMINASE-LIKE PROTEIN 3-RELATED"/>
    <property type="match status" value="1"/>
</dbReference>
<dbReference type="Gene3D" id="2.170.270.10">
    <property type="entry name" value="SET domain"/>
    <property type="match status" value="1"/>
</dbReference>
<evidence type="ECO:0000256" key="1">
    <source>
        <dbReference type="ARBA" id="ARBA00022694"/>
    </source>
</evidence>
<keyword evidence="1" id="KW-0819">tRNA processing</keyword>
<dbReference type="OrthoDB" id="3180714at2759"/>
<accession>A0A165ATC2</accession>
<dbReference type="Gene3D" id="3.40.140.10">
    <property type="entry name" value="Cytidine Deaminase, domain 2"/>
    <property type="match status" value="1"/>
</dbReference>
<sequence length="528" mass="58362">PQHLNGAGCRIGCSEGTGRGVVASRPIDAYTVVEISPVLLFSSEEYEAHGKYTVLDPYTFRWRDGQMALALGLGSLFNHSQSPNVSYIINTKTESIRYTTMRRIETGEELCIFYGHKLWFDVMDDGAGSGDVEEEEVDDGWGGLARLNANERRSEIEDDSWAKSDAQSIDGRKETFESLFKRGGPDEVVPEEQLPLTRVKLTDDEEEEELSAVHTECAWVVDIPDARHITTMLKWLKASGLDTPSLPHLKRIREVDAICTLILTYTSLSPSCPALPADLPLPAPYILPVPSSAAITSTSLSLKNTFWPTMFTSRRKLAPEAWTRRRALWACERMLKVVKEAQKAGSRGELPVAAYVPAPYDEETREASRMRREFVEYDRRRSACHPSRHAVMNVIRAVADYRTSSSSSSSEAPSLSLETEPTPSPSMDLLSADSSSTTLPSPQTRNGSHYLLTSLTLFTSHEPCVMCSMALLHSRVREVFYARRMPQTGGCGGIACVPALEGVNHRFGVNVWKGVVIKGKQAGEGLDA</sequence>
<feature type="domain" description="SET" evidence="4">
    <location>
        <begin position="7"/>
        <end position="115"/>
    </location>
</feature>
<gene>
    <name evidence="6" type="ORF">LAESUDRAFT_667747</name>
</gene>
<dbReference type="PROSITE" id="PS51747">
    <property type="entry name" value="CYT_DCMP_DEAMINASES_2"/>
    <property type="match status" value="1"/>
</dbReference>
<dbReference type="InterPro" id="IPR002125">
    <property type="entry name" value="CMP_dCMP_dom"/>
</dbReference>
<dbReference type="STRING" id="1314785.A0A165ATC2"/>
<dbReference type="EMBL" id="KV427751">
    <property type="protein sequence ID" value="KZS99624.1"/>
    <property type="molecule type" value="Genomic_DNA"/>
</dbReference>
<dbReference type="Pfam" id="PF00856">
    <property type="entry name" value="SET"/>
    <property type="match status" value="1"/>
</dbReference>
<feature type="domain" description="CMP/dCMP-type deaminase" evidence="5">
    <location>
        <begin position="328"/>
        <end position="510"/>
    </location>
</feature>
<name>A0A165ATC2_9APHY</name>
<dbReference type="SUPFAM" id="SSF82199">
    <property type="entry name" value="SET domain"/>
    <property type="match status" value="1"/>
</dbReference>
<dbReference type="InterPro" id="IPR001214">
    <property type="entry name" value="SET_dom"/>
</dbReference>
<dbReference type="GeneID" id="63822359"/>
<feature type="compositionally biased region" description="Low complexity" evidence="3">
    <location>
        <begin position="404"/>
        <end position="442"/>
    </location>
</feature>
<dbReference type="Proteomes" id="UP000076871">
    <property type="component" value="Unassembled WGS sequence"/>
</dbReference>
<dbReference type="SMART" id="SM00317">
    <property type="entry name" value="SET"/>
    <property type="match status" value="1"/>
</dbReference>
<dbReference type="CDD" id="cd01285">
    <property type="entry name" value="nucleoside_deaminase"/>
    <property type="match status" value="1"/>
</dbReference>
<evidence type="ECO:0000313" key="7">
    <source>
        <dbReference type="Proteomes" id="UP000076871"/>
    </source>
</evidence>
<dbReference type="AlphaFoldDB" id="A0A165ATC2"/>
<dbReference type="GO" id="GO:0052717">
    <property type="term" value="F:tRNA-specific adenosine-34 deaminase activity"/>
    <property type="evidence" value="ECO:0007669"/>
    <property type="project" value="TreeGrafter"/>
</dbReference>
<dbReference type="GO" id="GO:0005737">
    <property type="term" value="C:cytoplasm"/>
    <property type="evidence" value="ECO:0007669"/>
    <property type="project" value="TreeGrafter"/>
</dbReference>
<dbReference type="Pfam" id="PF00383">
    <property type="entry name" value="dCMP_cyt_deam_1"/>
    <property type="match status" value="1"/>
</dbReference>
<dbReference type="FunCoup" id="A0A165ATC2">
    <property type="interactions" value="377"/>
</dbReference>
<dbReference type="RefSeq" id="XP_040757365.1">
    <property type="nucleotide sequence ID" value="XM_040905329.1"/>
</dbReference>
<evidence type="ECO:0000259" key="4">
    <source>
        <dbReference type="PROSITE" id="PS50280"/>
    </source>
</evidence>
<organism evidence="6 7">
    <name type="scientific">Laetiporus sulphureus 93-53</name>
    <dbReference type="NCBI Taxonomy" id="1314785"/>
    <lineage>
        <taxon>Eukaryota</taxon>
        <taxon>Fungi</taxon>
        <taxon>Dikarya</taxon>
        <taxon>Basidiomycota</taxon>
        <taxon>Agaricomycotina</taxon>
        <taxon>Agaricomycetes</taxon>
        <taxon>Polyporales</taxon>
        <taxon>Laetiporus</taxon>
    </lineage>
</organism>
<reference evidence="6 7" key="1">
    <citation type="journal article" date="2016" name="Mol. Biol. Evol.">
        <title>Comparative Genomics of Early-Diverging Mushroom-Forming Fungi Provides Insights into the Origins of Lignocellulose Decay Capabilities.</title>
        <authorList>
            <person name="Nagy L.G."/>
            <person name="Riley R."/>
            <person name="Tritt A."/>
            <person name="Adam C."/>
            <person name="Daum C."/>
            <person name="Floudas D."/>
            <person name="Sun H."/>
            <person name="Yadav J.S."/>
            <person name="Pangilinan J."/>
            <person name="Larsson K.H."/>
            <person name="Matsuura K."/>
            <person name="Barry K."/>
            <person name="Labutti K."/>
            <person name="Kuo R."/>
            <person name="Ohm R.A."/>
            <person name="Bhattacharya S.S."/>
            <person name="Shirouzu T."/>
            <person name="Yoshinaga Y."/>
            <person name="Martin F.M."/>
            <person name="Grigoriev I.V."/>
            <person name="Hibbett D.S."/>
        </authorList>
    </citation>
    <scope>NUCLEOTIDE SEQUENCE [LARGE SCALE GENOMIC DNA]</scope>
    <source>
        <strain evidence="6 7">93-53</strain>
    </source>
</reference>
<dbReference type="GO" id="GO:0008033">
    <property type="term" value="P:tRNA processing"/>
    <property type="evidence" value="ECO:0007669"/>
    <property type="project" value="UniProtKB-KW"/>
</dbReference>
<dbReference type="GO" id="GO:0005634">
    <property type="term" value="C:nucleus"/>
    <property type="evidence" value="ECO:0007669"/>
    <property type="project" value="TreeGrafter"/>
</dbReference>
<dbReference type="PROSITE" id="PS50280">
    <property type="entry name" value="SET"/>
    <property type="match status" value="1"/>
</dbReference>
<dbReference type="InterPro" id="IPR016193">
    <property type="entry name" value="Cytidine_deaminase-like"/>
</dbReference>
<dbReference type="InterPro" id="IPR046341">
    <property type="entry name" value="SET_dom_sf"/>
</dbReference>
<evidence type="ECO:0000259" key="5">
    <source>
        <dbReference type="PROSITE" id="PS51747"/>
    </source>
</evidence>